<dbReference type="EMBL" id="JASUXU010000015">
    <property type="protein sequence ID" value="KAK0322657.1"/>
    <property type="molecule type" value="Genomic_DNA"/>
</dbReference>
<dbReference type="EMBL" id="JAUJLE010000120">
    <property type="protein sequence ID" value="KAK0979838.1"/>
    <property type="molecule type" value="Genomic_DNA"/>
</dbReference>
<evidence type="ECO:0000313" key="4">
    <source>
        <dbReference type="Proteomes" id="UP001175353"/>
    </source>
</evidence>
<comment type="caution">
    <text evidence="3">The sequence shown here is derived from an EMBL/GenBank/DDBJ whole genome shotgun (WGS) entry which is preliminary data.</text>
</comment>
<feature type="compositionally biased region" description="Polar residues" evidence="1">
    <location>
        <begin position="72"/>
        <end position="86"/>
    </location>
</feature>
<evidence type="ECO:0000256" key="1">
    <source>
        <dbReference type="SAM" id="MobiDB-lite"/>
    </source>
</evidence>
<dbReference type="Pfam" id="PF13561">
    <property type="entry name" value="adh_short_C2"/>
    <property type="match status" value="1"/>
</dbReference>
<reference evidence="2" key="1">
    <citation type="submission" date="2021-12" db="EMBL/GenBank/DDBJ databases">
        <title>Black yeast isolated from Biological Soil Crust.</title>
        <authorList>
            <person name="Kurbessoian T."/>
        </authorList>
    </citation>
    <scope>NUCLEOTIDE SEQUENCE</scope>
    <source>
        <strain evidence="2">CCFEE 5208</strain>
    </source>
</reference>
<dbReference type="Gene3D" id="3.40.50.720">
    <property type="entry name" value="NAD(P)-binding Rossmann-like Domain"/>
    <property type="match status" value="1"/>
</dbReference>
<name>A0AAN6QQL7_9PEZI</name>
<feature type="region of interest" description="Disordered" evidence="1">
    <location>
        <begin position="1"/>
        <end position="24"/>
    </location>
</feature>
<sequence length="86" mass="8893">MVYTPMMYGPGMSEDARESRKNRSLLKTEGTGWDVAAAVRFLAGDEARWMTGVILPVDAGATAAVGSDLPANASTSSAQRAVGASS</sequence>
<dbReference type="Proteomes" id="UP001175353">
    <property type="component" value="Unassembled WGS sequence"/>
</dbReference>
<accession>A0AAN6QQL7</accession>
<proteinExistence type="predicted"/>
<gene>
    <name evidence="2" type="ORF">LTR82_006113</name>
    <name evidence="3" type="ORF">LTR91_012484</name>
</gene>
<dbReference type="AlphaFoldDB" id="A0AAN6QQL7"/>
<dbReference type="InterPro" id="IPR002347">
    <property type="entry name" value="SDR_fam"/>
</dbReference>
<feature type="region of interest" description="Disordered" evidence="1">
    <location>
        <begin position="67"/>
        <end position="86"/>
    </location>
</feature>
<protein>
    <submittedName>
        <fullName evidence="3">Uncharacterized protein</fullName>
    </submittedName>
</protein>
<dbReference type="InterPro" id="IPR036291">
    <property type="entry name" value="NAD(P)-bd_dom_sf"/>
</dbReference>
<dbReference type="Proteomes" id="UP001168146">
    <property type="component" value="Unassembled WGS sequence"/>
</dbReference>
<keyword evidence="4" id="KW-1185">Reference proteome</keyword>
<evidence type="ECO:0000313" key="2">
    <source>
        <dbReference type="EMBL" id="KAK0322657.1"/>
    </source>
</evidence>
<evidence type="ECO:0000313" key="3">
    <source>
        <dbReference type="EMBL" id="KAK0979838.1"/>
    </source>
</evidence>
<dbReference type="SUPFAM" id="SSF51735">
    <property type="entry name" value="NAD(P)-binding Rossmann-fold domains"/>
    <property type="match status" value="1"/>
</dbReference>
<organism evidence="3 4">
    <name type="scientific">Friedmanniomyces endolithicus</name>
    <dbReference type="NCBI Taxonomy" id="329885"/>
    <lineage>
        <taxon>Eukaryota</taxon>
        <taxon>Fungi</taxon>
        <taxon>Dikarya</taxon>
        <taxon>Ascomycota</taxon>
        <taxon>Pezizomycotina</taxon>
        <taxon>Dothideomycetes</taxon>
        <taxon>Dothideomycetidae</taxon>
        <taxon>Mycosphaerellales</taxon>
        <taxon>Teratosphaeriaceae</taxon>
        <taxon>Friedmanniomyces</taxon>
    </lineage>
</organism>
<reference evidence="3" key="2">
    <citation type="submission" date="2023-06" db="EMBL/GenBank/DDBJ databases">
        <title>Black Yeasts Isolated from many extreme environments.</title>
        <authorList>
            <person name="Coleine C."/>
            <person name="Stajich J.E."/>
            <person name="Selbmann L."/>
        </authorList>
    </citation>
    <scope>NUCLEOTIDE SEQUENCE</scope>
    <source>
        <strain evidence="3">CCFEE 5200</strain>
    </source>
</reference>